<evidence type="ECO:0000256" key="9">
    <source>
        <dbReference type="ARBA" id="ARBA00022984"/>
    </source>
</evidence>
<dbReference type="GO" id="GO:0009002">
    <property type="term" value="F:serine-type D-Ala-D-Ala carboxypeptidase activity"/>
    <property type="evidence" value="ECO:0007669"/>
    <property type="project" value="UniProtKB-EC"/>
</dbReference>
<dbReference type="GO" id="GO:0008955">
    <property type="term" value="F:peptidoglycan glycosyltransferase activity"/>
    <property type="evidence" value="ECO:0007669"/>
    <property type="project" value="UniProtKB-EC"/>
</dbReference>
<evidence type="ECO:0000256" key="14">
    <source>
        <dbReference type="SAM" id="MobiDB-lite"/>
    </source>
</evidence>
<comment type="catalytic activity">
    <reaction evidence="12">
        <text>Preferential cleavage: (Ac)2-L-Lys-D-Ala-|-D-Ala. Also transpeptidation of peptidyl-alanyl moieties that are N-acyl substituents of D-alanine.</text>
        <dbReference type="EC" id="3.4.16.4"/>
    </reaction>
</comment>
<keyword evidence="18" id="KW-1185">Reference proteome</keyword>
<dbReference type="GO" id="GO:0009252">
    <property type="term" value="P:peptidoglycan biosynthetic process"/>
    <property type="evidence" value="ECO:0007669"/>
    <property type="project" value="UniProtKB-KW"/>
</dbReference>
<evidence type="ECO:0000259" key="16">
    <source>
        <dbReference type="Pfam" id="PF00912"/>
    </source>
</evidence>
<evidence type="ECO:0000256" key="6">
    <source>
        <dbReference type="ARBA" id="ARBA00022679"/>
    </source>
</evidence>
<keyword evidence="7" id="KW-0378">Hydrolase</keyword>
<dbReference type="Pfam" id="PF00912">
    <property type="entry name" value="Transgly"/>
    <property type="match status" value="1"/>
</dbReference>
<keyword evidence="4" id="KW-0645">Protease</keyword>
<dbReference type="InterPro" id="IPR036950">
    <property type="entry name" value="PBP_transglycosylase"/>
</dbReference>
<evidence type="ECO:0000256" key="10">
    <source>
        <dbReference type="ARBA" id="ARBA00023268"/>
    </source>
</evidence>
<evidence type="ECO:0000256" key="4">
    <source>
        <dbReference type="ARBA" id="ARBA00022670"/>
    </source>
</evidence>
<evidence type="ECO:0000256" key="13">
    <source>
        <dbReference type="ARBA" id="ARBA00049902"/>
    </source>
</evidence>
<dbReference type="InterPro" id="IPR001264">
    <property type="entry name" value="Glyco_trans_51"/>
</dbReference>
<comment type="caution">
    <text evidence="17">The sequence shown here is derived from an EMBL/GenBank/DDBJ whole genome shotgun (WGS) entry which is preliminary data.</text>
</comment>
<dbReference type="RefSeq" id="WP_309851196.1">
    <property type="nucleotide sequence ID" value="NZ_JAVDUI010000001.1"/>
</dbReference>
<dbReference type="Proteomes" id="UP001247307">
    <property type="component" value="Unassembled WGS sequence"/>
</dbReference>
<reference evidence="17" key="1">
    <citation type="submission" date="2023-07" db="EMBL/GenBank/DDBJ databases">
        <title>Sequencing the genomes of 1000 actinobacteria strains.</title>
        <authorList>
            <person name="Klenk H.-P."/>
        </authorList>
    </citation>
    <scope>NUCLEOTIDE SEQUENCE</scope>
    <source>
        <strain evidence="17">DSM 13988</strain>
    </source>
</reference>
<feature type="domain" description="Penicillin-binding protein transpeptidase" evidence="15">
    <location>
        <begin position="357"/>
        <end position="635"/>
    </location>
</feature>
<evidence type="ECO:0000313" key="18">
    <source>
        <dbReference type="Proteomes" id="UP001247307"/>
    </source>
</evidence>
<dbReference type="GO" id="GO:0030288">
    <property type="term" value="C:outer membrane-bounded periplasmic space"/>
    <property type="evidence" value="ECO:0007669"/>
    <property type="project" value="TreeGrafter"/>
</dbReference>
<dbReference type="SUPFAM" id="SSF56601">
    <property type="entry name" value="beta-lactamase/transpeptidase-like"/>
    <property type="match status" value="1"/>
</dbReference>
<feature type="region of interest" description="Disordered" evidence="14">
    <location>
        <begin position="688"/>
        <end position="717"/>
    </location>
</feature>
<dbReference type="GO" id="GO:0071555">
    <property type="term" value="P:cell wall organization"/>
    <property type="evidence" value="ECO:0007669"/>
    <property type="project" value="UniProtKB-KW"/>
</dbReference>
<dbReference type="InterPro" id="IPR012338">
    <property type="entry name" value="Beta-lactam/transpept-like"/>
</dbReference>
<comment type="catalytic activity">
    <reaction evidence="13">
        <text>[GlcNAc-(1-&gt;4)-Mur2Ac(oyl-L-Ala-gamma-D-Glu-L-Lys-D-Ala-D-Ala)](n)-di-trans,octa-cis-undecaprenyl diphosphate + beta-D-GlcNAc-(1-&gt;4)-Mur2Ac(oyl-L-Ala-gamma-D-Glu-L-Lys-D-Ala-D-Ala)-di-trans,octa-cis-undecaprenyl diphosphate = [GlcNAc-(1-&gt;4)-Mur2Ac(oyl-L-Ala-gamma-D-Glu-L-Lys-D-Ala-D-Ala)](n+1)-di-trans,octa-cis-undecaprenyl diphosphate + di-trans,octa-cis-undecaprenyl diphosphate + H(+)</text>
        <dbReference type="Rhea" id="RHEA:23708"/>
        <dbReference type="Rhea" id="RHEA-COMP:9602"/>
        <dbReference type="Rhea" id="RHEA-COMP:9603"/>
        <dbReference type="ChEBI" id="CHEBI:15378"/>
        <dbReference type="ChEBI" id="CHEBI:58405"/>
        <dbReference type="ChEBI" id="CHEBI:60033"/>
        <dbReference type="ChEBI" id="CHEBI:78435"/>
        <dbReference type="EC" id="2.4.99.28"/>
    </reaction>
</comment>
<dbReference type="SUPFAM" id="SSF53955">
    <property type="entry name" value="Lysozyme-like"/>
    <property type="match status" value="1"/>
</dbReference>
<dbReference type="Gene3D" id="1.10.3810.10">
    <property type="entry name" value="Biosynthetic peptidoglycan transglycosylase-like"/>
    <property type="match status" value="1"/>
</dbReference>
<evidence type="ECO:0000256" key="12">
    <source>
        <dbReference type="ARBA" id="ARBA00034000"/>
    </source>
</evidence>
<dbReference type="GO" id="GO:0008360">
    <property type="term" value="P:regulation of cell shape"/>
    <property type="evidence" value="ECO:0007669"/>
    <property type="project" value="UniProtKB-KW"/>
</dbReference>
<protein>
    <submittedName>
        <fullName evidence="17">Membrane peptidoglycan carboxypeptidase</fullName>
    </submittedName>
</protein>
<dbReference type="InterPro" id="IPR050396">
    <property type="entry name" value="Glycosyltr_51/Transpeptidase"/>
</dbReference>
<comment type="similarity">
    <text evidence="1">In the C-terminal section; belongs to the transpeptidase family.</text>
</comment>
<dbReference type="InterPro" id="IPR023346">
    <property type="entry name" value="Lysozyme-like_dom_sf"/>
</dbReference>
<accession>A0AAE3YHK2</accession>
<evidence type="ECO:0000313" key="17">
    <source>
        <dbReference type="EMBL" id="MDR6892340.1"/>
    </source>
</evidence>
<keyword evidence="9" id="KW-0573">Peptidoglycan synthesis</keyword>
<dbReference type="PANTHER" id="PTHR32282:SF33">
    <property type="entry name" value="PEPTIDOGLYCAN GLYCOSYLTRANSFERASE"/>
    <property type="match status" value="1"/>
</dbReference>
<keyword evidence="5" id="KW-0328">Glycosyltransferase</keyword>
<keyword evidence="6" id="KW-0808">Transferase</keyword>
<comment type="similarity">
    <text evidence="2">In the N-terminal section; belongs to the glycosyltransferase 51 family.</text>
</comment>
<evidence type="ECO:0000256" key="2">
    <source>
        <dbReference type="ARBA" id="ARBA00007739"/>
    </source>
</evidence>
<organism evidence="17 18">
    <name type="scientific">Falsarthrobacter nasiphocae</name>
    <dbReference type="NCBI Taxonomy" id="189863"/>
    <lineage>
        <taxon>Bacteria</taxon>
        <taxon>Bacillati</taxon>
        <taxon>Actinomycetota</taxon>
        <taxon>Actinomycetes</taxon>
        <taxon>Micrococcales</taxon>
        <taxon>Micrococcaceae</taxon>
        <taxon>Falsarthrobacter</taxon>
    </lineage>
</organism>
<dbReference type="AlphaFoldDB" id="A0AAE3YHK2"/>
<dbReference type="Gene3D" id="3.40.710.10">
    <property type="entry name" value="DD-peptidase/beta-lactamase superfamily"/>
    <property type="match status" value="1"/>
</dbReference>
<evidence type="ECO:0000256" key="5">
    <source>
        <dbReference type="ARBA" id="ARBA00022676"/>
    </source>
</evidence>
<evidence type="ECO:0000259" key="15">
    <source>
        <dbReference type="Pfam" id="PF00905"/>
    </source>
</evidence>
<dbReference type="GO" id="GO:0006508">
    <property type="term" value="P:proteolysis"/>
    <property type="evidence" value="ECO:0007669"/>
    <property type="project" value="UniProtKB-KW"/>
</dbReference>
<evidence type="ECO:0000256" key="8">
    <source>
        <dbReference type="ARBA" id="ARBA00022960"/>
    </source>
</evidence>
<feature type="domain" description="Glycosyl transferase family 51" evidence="16">
    <location>
        <begin position="69"/>
        <end position="254"/>
    </location>
</feature>
<dbReference type="InterPro" id="IPR001460">
    <property type="entry name" value="PCN-bd_Tpept"/>
</dbReference>
<dbReference type="GO" id="GO:0008658">
    <property type="term" value="F:penicillin binding"/>
    <property type="evidence" value="ECO:0007669"/>
    <property type="project" value="InterPro"/>
</dbReference>
<dbReference type="EMBL" id="JAVDUI010000001">
    <property type="protein sequence ID" value="MDR6892340.1"/>
    <property type="molecule type" value="Genomic_DNA"/>
</dbReference>
<dbReference type="FunFam" id="1.10.3810.10:FF:000001">
    <property type="entry name" value="Penicillin-binding protein 1A"/>
    <property type="match status" value="1"/>
</dbReference>
<sequence>MNTATTLGKFMAFLLVSVLCGVLTAGLLVPLAAATGTGASKSIEFFDNLPAEFSPQKLSQASQIQASDGTVIAEMYSENRVPVKLDQVSKNMTGALLAIEDDRFYDHGGVDPKGIAAALFSNSTSGTSRGASTLTQQYVTNVLNDIRISNGEAPTYNGSKTVLDKLQEIRLAVSVEKKMSKDEILEGYLNVVQFNGRAYGIEAASQYFFNKSAKDLSLTEGALLAGVVNGPSVYDPVAHPEAATKRRNIVLGRMLTTKRITKAQYDAAVKEPLNLRITPRSQGCYGAKMAPYFCQWVTYQFLADPAYGKTRAERQKLLNRGGLVIKTTLDSRLQKSAQEAIEATASTKQSDPNVGHAAVTVQPGTGRVLAMAQNTTLGAGAENETGVSSLNFNVDKYIGGDPGNPGGGAGGFQPGSTYKPFTFSQWLAEGHSMNEVVDASRKTYEVGDQTFKGSCFAGGAYTILDQWSPQNYGNQNYGNYSALYGLALSLNTVTFATAAKLDICKIQELAMKMGVHPGDSQSLNKDDLTHSPPSALLGTANIAPITMANAFATWNNDGKLCKNLVFDSITGPDGTKYPVPSQHCEQAIPTDVAHGTLYAQQQVMKNGSGRGRQLDYPSAAKTGTNDFRSQTWFIGSTQGLTTAVWLGNFNEASTSLADLIINGKKDPELDGSGLAGTTWQTYMKQAAPHYPHGDFPSPPENMVNDPRWPSLGKDRIQ</sequence>
<evidence type="ECO:0000256" key="1">
    <source>
        <dbReference type="ARBA" id="ARBA00007090"/>
    </source>
</evidence>
<evidence type="ECO:0000256" key="11">
    <source>
        <dbReference type="ARBA" id="ARBA00023316"/>
    </source>
</evidence>
<dbReference type="PANTHER" id="PTHR32282">
    <property type="entry name" value="BINDING PROTEIN TRANSPEPTIDASE, PUTATIVE-RELATED"/>
    <property type="match status" value="1"/>
</dbReference>
<name>A0AAE3YHK2_9MICC</name>
<keyword evidence="10" id="KW-0511">Multifunctional enzyme</keyword>
<keyword evidence="3 17" id="KW-0121">Carboxypeptidase</keyword>
<evidence type="ECO:0000256" key="7">
    <source>
        <dbReference type="ARBA" id="ARBA00022801"/>
    </source>
</evidence>
<evidence type="ECO:0000256" key="3">
    <source>
        <dbReference type="ARBA" id="ARBA00022645"/>
    </source>
</evidence>
<proteinExistence type="inferred from homology"/>
<keyword evidence="8" id="KW-0133">Cell shape</keyword>
<dbReference type="Pfam" id="PF00905">
    <property type="entry name" value="Transpeptidase"/>
    <property type="match status" value="1"/>
</dbReference>
<gene>
    <name evidence="17" type="ORF">J2S35_001280</name>
</gene>
<keyword evidence="11" id="KW-0961">Cell wall biogenesis/degradation</keyword>